<organism evidence="3 4">
    <name type="scientific">Actinoplanes utahensis</name>
    <dbReference type="NCBI Taxonomy" id="1869"/>
    <lineage>
        <taxon>Bacteria</taxon>
        <taxon>Bacillati</taxon>
        <taxon>Actinomycetota</taxon>
        <taxon>Actinomycetes</taxon>
        <taxon>Micromonosporales</taxon>
        <taxon>Micromonosporaceae</taxon>
        <taxon>Actinoplanes</taxon>
    </lineage>
</organism>
<reference evidence="3 4" key="1">
    <citation type="submission" date="2014-10" db="EMBL/GenBank/DDBJ databases">
        <title>Draft genome sequence of Actinoplanes utahensis NRRL 12052.</title>
        <authorList>
            <person name="Velasco-Bucheli B."/>
            <person name="del Cerro C."/>
            <person name="Hormigo D."/>
            <person name="Garcia J.L."/>
            <person name="Acebal C."/>
            <person name="Arroyo M."/>
            <person name="de la Mata I."/>
        </authorList>
    </citation>
    <scope>NUCLEOTIDE SEQUENCE [LARGE SCALE GENOMIC DNA]</scope>
    <source>
        <strain evidence="3 4">NRRL 12052</strain>
    </source>
</reference>
<dbReference type="Proteomes" id="UP000054537">
    <property type="component" value="Unassembled WGS sequence"/>
</dbReference>
<name>A0A0A6UKA5_ACTUT</name>
<evidence type="ECO:0000313" key="3">
    <source>
        <dbReference type="EMBL" id="KHD75861.1"/>
    </source>
</evidence>
<dbReference type="InterPro" id="IPR027417">
    <property type="entry name" value="P-loop_NTPase"/>
</dbReference>
<dbReference type="STRING" id="1869.MB27_20765"/>
<comment type="caution">
    <text evidence="3">The sequence shown here is derived from an EMBL/GenBank/DDBJ whole genome shotgun (WGS) entry which is preliminary data.</text>
</comment>
<feature type="domain" description="Orc1-like AAA ATPase" evidence="2">
    <location>
        <begin position="120"/>
        <end position="250"/>
    </location>
</feature>
<dbReference type="eggNOG" id="COG2114">
    <property type="taxonomic scope" value="Bacteria"/>
</dbReference>
<keyword evidence="4" id="KW-1185">Reference proteome</keyword>
<dbReference type="SUPFAM" id="SSF52540">
    <property type="entry name" value="P-loop containing nucleoside triphosphate hydrolases"/>
    <property type="match status" value="1"/>
</dbReference>
<sequence length="454" mass="48590">MVTFLLLPIVTNVAAGRLPESWQPYLGWSWLLAALLAAPLVISAVRSGRSAETSPSATVAQTATADRSGTAVQVNGPATVTVGLPAPPAPMAPEAAPAPPAAWLDRARDDVDHGQIFGARDALERLGQALHNPDGDRIISIFGEGGTGKTTLAYEMVKRHAVDAGFTRIAWTSAKFGHMRALGRIEYRRRAAAEWNDLLIDIAAQLGLDIDLSTYRLSERLTTAIGESPDPLLIVIDNLETVSDVDLAMAFLDQPAMLGPHKVAVTTRQSTAARSSLVHEIAWRGLDEAAVRDFARHLADDEPDFLLTPKDLAQIVSVSGGLPLLVKMVVRLAVHEARPVDEVIGRLRNAHGELGGRIGPYLYEKAMDSLTTSDGVGEEAATGLMNAFCALPAGLSLSGDDFFELSLIPDRATFDRARAAARDLALIRGADGNRRFAVHPLLRQYICDGARALS</sequence>
<dbReference type="GO" id="GO:0043531">
    <property type="term" value="F:ADP binding"/>
    <property type="evidence" value="ECO:0007669"/>
    <property type="project" value="InterPro"/>
</dbReference>
<feature type="region of interest" description="Disordered" evidence="1">
    <location>
        <begin position="52"/>
        <end position="72"/>
    </location>
</feature>
<protein>
    <recommendedName>
        <fullName evidence="2">Orc1-like AAA ATPase domain-containing protein</fullName>
    </recommendedName>
</protein>
<gene>
    <name evidence="3" type="ORF">MB27_20765</name>
</gene>
<dbReference type="EMBL" id="JRTT01000023">
    <property type="protein sequence ID" value="KHD75861.1"/>
    <property type="molecule type" value="Genomic_DNA"/>
</dbReference>
<dbReference type="Pfam" id="PF13191">
    <property type="entry name" value="AAA_16"/>
    <property type="match status" value="1"/>
</dbReference>
<accession>A0A0A6UKA5</accession>
<proteinExistence type="predicted"/>
<dbReference type="PRINTS" id="PR00364">
    <property type="entry name" value="DISEASERSIST"/>
</dbReference>
<evidence type="ECO:0000256" key="1">
    <source>
        <dbReference type="SAM" id="MobiDB-lite"/>
    </source>
</evidence>
<evidence type="ECO:0000313" key="4">
    <source>
        <dbReference type="Proteomes" id="UP000054537"/>
    </source>
</evidence>
<dbReference type="AlphaFoldDB" id="A0A0A6UKA5"/>
<dbReference type="Gene3D" id="3.40.50.300">
    <property type="entry name" value="P-loop containing nucleotide triphosphate hydrolases"/>
    <property type="match status" value="1"/>
</dbReference>
<dbReference type="InterPro" id="IPR041664">
    <property type="entry name" value="AAA_16"/>
</dbReference>
<evidence type="ECO:0000259" key="2">
    <source>
        <dbReference type="Pfam" id="PF13191"/>
    </source>
</evidence>